<protein>
    <submittedName>
        <fullName evidence="2">Uncharacterized protein</fullName>
    </submittedName>
</protein>
<dbReference type="KEGG" id="loi:92361967"/>
<proteinExistence type="predicted"/>
<evidence type="ECO:0000313" key="3">
    <source>
        <dbReference type="Proteomes" id="UP000674143"/>
    </source>
</evidence>
<keyword evidence="3" id="KW-1185">Reference proteome</keyword>
<comment type="caution">
    <text evidence="2">The sequence shown here is derived from an EMBL/GenBank/DDBJ whole genome shotgun (WGS) entry which is preliminary data.</text>
</comment>
<evidence type="ECO:0000256" key="1">
    <source>
        <dbReference type="SAM" id="MobiDB-lite"/>
    </source>
</evidence>
<feature type="region of interest" description="Disordered" evidence="1">
    <location>
        <begin position="73"/>
        <end position="188"/>
    </location>
</feature>
<dbReference type="EMBL" id="JAFHLR010000020">
    <property type="protein sequence ID" value="KAG5480342.1"/>
    <property type="molecule type" value="Genomic_DNA"/>
</dbReference>
<reference evidence="2 3" key="1">
    <citation type="submission" date="2021-02" db="EMBL/GenBank/DDBJ databases">
        <title>Leishmania (Mundinia) orientalis Genome sequencing and assembly.</title>
        <authorList>
            <person name="Almutairi H."/>
            <person name="Gatherer D."/>
        </authorList>
    </citation>
    <scope>NUCLEOTIDE SEQUENCE [LARGE SCALE GENOMIC DNA]</scope>
    <source>
        <strain evidence="2">LSCM4</strain>
    </source>
</reference>
<name>A0A836GE59_9TRYP</name>
<organism evidence="2 3">
    <name type="scientific">Leishmania orientalis</name>
    <dbReference type="NCBI Taxonomy" id="2249476"/>
    <lineage>
        <taxon>Eukaryota</taxon>
        <taxon>Discoba</taxon>
        <taxon>Euglenozoa</taxon>
        <taxon>Kinetoplastea</taxon>
        <taxon>Metakinetoplastina</taxon>
        <taxon>Trypanosomatida</taxon>
        <taxon>Trypanosomatidae</taxon>
        <taxon>Leishmaniinae</taxon>
        <taxon>Leishmania</taxon>
    </lineage>
</organism>
<accession>A0A836GE59</accession>
<feature type="compositionally biased region" description="Polar residues" evidence="1">
    <location>
        <begin position="88"/>
        <end position="100"/>
    </location>
</feature>
<evidence type="ECO:0000313" key="2">
    <source>
        <dbReference type="EMBL" id="KAG5480342.1"/>
    </source>
</evidence>
<dbReference type="SMR" id="A0A836GE59"/>
<gene>
    <name evidence="2" type="ORF">LSCM4_06108</name>
</gene>
<sequence length="329" mass="35049">MFEEALRHAPREELVEHIRLQRELIQRLHRRVLELESTLESAYTCPSAGGGASGAVSCQVSPSEQERAVFPSNAHHGSWAPSHPRSVESASGNVVPTTTGMCLPPARREKSLSLGERWSTDDNGTPAALGPRRQPPHPHTEDAVSSAFARVASSSQRQKGGRAAMATPSNGTDDAAPAPTLPMRPLAPAPASAASTVLTSSSVDHPTVLEGIKEINYVLAAHRAGRPALPLPVVEELEDIRTRLLRGFKHTHIMSGGDDGKAQEAAAAAVRRAYGALPKGEEAVLREGPLDLSLERRVDASNDANLVCPRWVSPDSSRVVYGTSPHGCQ</sequence>
<dbReference type="AlphaFoldDB" id="A0A836GE59"/>
<feature type="compositionally biased region" description="Pro residues" evidence="1">
    <location>
        <begin position="179"/>
        <end position="188"/>
    </location>
</feature>
<dbReference type="GeneID" id="92361967"/>
<feature type="compositionally biased region" description="Low complexity" evidence="1">
    <location>
        <begin position="143"/>
        <end position="158"/>
    </location>
</feature>
<dbReference type="RefSeq" id="XP_067063673.1">
    <property type="nucleotide sequence ID" value="XM_067208033.1"/>
</dbReference>
<dbReference type="Proteomes" id="UP000674143">
    <property type="component" value="Chromosome 20"/>
</dbReference>